<name>A0ABQ5MPV6_9MICC</name>
<reference evidence="4 5" key="1">
    <citation type="journal article" date="2023" name="Int. J. Syst. Evol. Microbiol.">
        <title>Arthrobacter mangrovi sp. nov., an actinobacterium isolated from the rhizosphere of a mangrove.</title>
        <authorList>
            <person name="Hamada M."/>
            <person name="Saitou S."/>
            <person name="Enomoto N."/>
            <person name="Nanri K."/>
            <person name="Hidaka K."/>
            <person name="Miura T."/>
            <person name="Tamura T."/>
        </authorList>
    </citation>
    <scope>NUCLEOTIDE SEQUENCE [LARGE SCALE GENOMIC DNA]</scope>
    <source>
        <strain evidence="4 5">NBRC 112813</strain>
    </source>
</reference>
<evidence type="ECO:0000259" key="3">
    <source>
        <dbReference type="SMART" id="SM00062"/>
    </source>
</evidence>
<dbReference type="SUPFAM" id="SSF53850">
    <property type="entry name" value="Periplasmic binding protein-like II"/>
    <property type="match status" value="1"/>
</dbReference>
<dbReference type="PANTHER" id="PTHR35936:SF17">
    <property type="entry name" value="ARGININE-BINDING EXTRACELLULAR PROTEIN ARTP"/>
    <property type="match status" value="1"/>
</dbReference>
<dbReference type="CDD" id="cd13530">
    <property type="entry name" value="PBP2_peptides_like"/>
    <property type="match status" value="1"/>
</dbReference>
<dbReference type="SMART" id="SM00062">
    <property type="entry name" value="PBPb"/>
    <property type="match status" value="1"/>
</dbReference>
<dbReference type="PROSITE" id="PS51257">
    <property type="entry name" value="PROKAR_LIPOPROTEIN"/>
    <property type="match status" value="1"/>
</dbReference>
<feature type="signal peptide" evidence="2">
    <location>
        <begin position="1"/>
        <end position="27"/>
    </location>
</feature>
<dbReference type="PANTHER" id="PTHR35936">
    <property type="entry name" value="MEMBRANE-BOUND LYTIC MUREIN TRANSGLYCOSYLASE F"/>
    <property type="match status" value="1"/>
</dbReference>
<accession>A0ABQ5MPV6</accession>
<feature type="domain" description="Solute-binding protein family 3/N-terminal" evidence="3">
    <location>
        <begin position="47"/>
        <end position="279"/>
    </location>
</feature>
<evidence type="ECO:0000313" key="4">
    <source>
        <dbReference type="EMBL" id="GLB65971.1"/>
    </source>
</evidence>
<evidence type="ECO:0000313" key="5">
    <source>
        <dbReference type="Proteomes" id="UP001209654"/>
    </source>
</evidence>
<feature type="chain" id="PRO_5046181439" evidence="2">
    <location>
        <begin position="28"/>
        <end position="308"/>
    </location>
</feature>
<proteinExistence type="predicted"/>
<evidence type="ECO:0000256" key="1">
    <source>
        <dbReference type="ARBA" id="ARBA00022729"/>
    </source>
</evidence>
<dbReference type="InterPro" id="IPR001638">
    <property type="entry name" value="Solute-binding_3/MltF_N"/>
</dbReference>
<protein>
    <submittedName>
        <fullName evidence="4">Amino acid ABC transporter substrate-binding protein</fullName>
    </submittedName>
</protein>
<keyword evidence="1 2" id="KW-0732">Signal</keyword>
<comment type="caution">
    <text evidence="4">The sequence shown here is derived from an EMBL/GenBank/DDBJ whole genome shotgun (WGS) entry which is preliminary data.</text>
</comment>
<dbReference type="Gene3D" id="3.40.190.10">
    <property type="entry name" value="Periplasmic binding protein-like II"/>
    <property type="match status" value="2"/>
</dbReference>
<gene>
    <name evidence="4" type="ORF">AHIS1636_04100</name>
</gene>
<evidence type="ECO:0000256" key="2">
    <source>
        <dbReference type="SAM" id="SignalP"/>
    </source>
</evidence>
<dbReference type="Proteomes" id="UP001209654">
    <property type="component" value="Unassembled WGS sequence"/>
</dbReference>
<dbReference type="Pfam" id="PF00497">
    <property type="entry name" value="SBP_bac_3"/>
    <property type="match status" value="1"/>
</dbReference>
<sequence>MKANSRKAFAVAAALSAGLLAGCSASSGDTAEAAGPKVELTTLTPGTIKVAMMPYLPYVGEDDGKLEGLDGEILNAAAEELGYKIEIEQTDFSGMLSAVQTNRVDLALGSIFWTPEREETGLFTDPPYYSPVALAVGDGKTYEKAEDLEGLHMGTVTGYSWTASIQDTPGATLHTYPDANGTFNDLKADRIAVGMLDPLVISYTEQKNPQLSFNTQYIESPTAEEIKEHPGWQYLTPSMTGFYVAKQSQDLADAISEQIGEMYADGSMEELVTKWGGDPEAYLKPSPGMLELRQAADRDADWALPTID</sequence>
<keyword evidence="5" id="KW-1185">Reference proteome</keyword>
<dbReference type="RefSeq" id="WP_264794130.1">
    <property type="nucleotide sequence ID" value="NZ_BRVS01000001.1"/>
</dbReference>
<dbReference type="EMBL" id="BRVS01000001">
    <property type="protein sequence ID" value="GLB65971.1"/>
    <property type="molecule type" value="Genomic_DNA"/>
</dbReference>
<organism evidence="4 5">
    <name type="scientific">Arthrobacter mangrovi</name>
    <dbReference type="NCBI Taxonomy" id="2966350"/>
    <lineage>
        <taxon>Bacteria</taxon>
        <taxon>Bacillati</taxon>
        <taxon>Actinomycetota</taxon>
        <taxon>Actinomycetes</taxon>
        <taxon>Micrococcales</taxon>
        <taxon>Micrococcaceae</taxon>
        <taxon>Arthrobacter</taxon>
    </lineage>
</organism>